<keyword evidence="3" id="KW-1185">Reference proteome</keyword>
<dbReference type="Proteomes" id="UP000578569">
    <property type="component" value="Unassembled WGS sequence"/>
</dbReference>
<protein>
    <submittedName>
        <fullName evidence="2">Uncharacterized protein</fullName>
    </submittedName>
</protein>
<organism evidence="2 3">
    <name type="scientific">Sphingomicrobium lutaoense</name>
    <dbReference type="NCBI Taxonomy" id="515949"/>
    <lineage>
        <taxon>Bacteria</taxon>
        <taxon>Pseudomonadati</taxon>
        <taxon>Pseudomonadota</taxon>
        <taxon>Alphaproteobacteria</taxon>
        <taxon>Sphingomonadales</taxon>
        <taxon>Sphingomonadaceae</taxon>
        <taxon>Sphingomicrobium</taxon>
    </lineage>
</organism>
<comment type="caution">
    <text evidence="2">The sequence shown here is derived from an EMBL/GenBank/DDBJ whole genome shotgun (WGS) entry which is preliminary data.</text>
</comment>
<feature type="region of interest" description="Disordered" evidence="1">
    <location>
        <begin position="237"/>
        <end position="267"/>
    </location>
</feature>
<sequence>MNSEHKAFASLSSGLLARKGDARPAMRRQGFGEMGQDLDDLGWNDMGDDDAPTGPAPSFGGDADGDDNDRGVLAALGPLAGLSAQKAVQDQIQSVATQAKSVEEQRADIMAHFKIAEGEEADDGADIEDETAELWDPEAEDDGNVFAGHTSSVAKSGVELDEGEEPLEVSEVYQEEVEEPVAASFDEDESDDDRFAVYAESEDAPEAAMPVEESVEAEEAAEAVEAKAPVSIADVVPMPTRQAQPAKPRRVRREVRSRAAPGSKEKAAFTLRLDKSRHLKLRLASAVTGRSAQKMLIEALDRMLEEMPEIDALAERAPEAGKKAG</sequence>
<dbReference type="AlphaFoldDB" id="A0A839YTF2"/>
<feature type="compositionally biased region" description="Acidic residues" evidence="1">
    <location>
        <begin position="36"/>
        <end position="51"/>
    </location>
</feature>
<name>A0A839YTF2_9SPHN</name>
<evidence type="ECO:0000313" key="2">
    <source>
        <dbReference type="EMBL" id="MBB3763551.1"/>
    </source>
</evidence>
<gene>
    <name evidence="2" type="ORF">FHS50_000574</name>
</gene>
<accession>A0A839YTF2</accession>
<evidence type="ECO:0000256" key="1">
    <source>
        <dbReference type="SAM" id="MobiDB-lite"/>
    </source>
</evidence>
<reference evidence="2 3" key="1">
    <citation type="submission" date="2020-08" db="EMBL/GenBank/DDBJ databases">
        <title>Genomic Encyclopedia of Type Strains, Phase IV (KMG-IV): sequencing the most valuable type-strain genomes for metagenomic binning, comparative biology and taxonomic classification.</title>
        <authorList>
            <person name="Goeker M."/>
        </authorList>
    </citation>
    <scope>NUCLEOTIDE SEQUENCE [LARGE SCALE GENOMIC DNA]</scope>
    <source>
        <strain evidence="2 3">DSM 24194</strain>
    </source>
</reference>
<evidence type="ECO:0000313" key="3">
    <source>
        <dbReference type="Proteomes" id="UP000578569"/>
    </source>
</evidence>
<feature type="region of interest" description="Disordered" evidence="1">
    <location>
        <begin position="1"/>
        <end position="73"/>
    </location>
</feature>
<proteinExistence type="predicted"/>
<dbReference type="EMBL" id="JACICF010000001">
    <property type="protein sequence ID" value="MBB3763551.1"/>
    <property type="molecule type" value="Genomic_DNA"/>
</dbReference>